<evidence type="ECO:0000313" key="2">
    <source>
        <dbReference type="EMBL" id="GMS83859.1"/>
    </source>
</evidence>
<keyword evidence="1" id="KW-0472">Membrane</keyword>
<proteinExistence type="predicted"/>
<accession>A0AAV5SUH9</accession>
<reference evidence="2" key="1">
    <citation type="submission" date="2023-10" db="EMBL/GenBank/DDBJ databases">
        <title>Genome assembly of Pristionchus species.</title>
        <authorList>
            <person name="Yoshida K."/>
            <person name="Sommer R.J."/>
        </authorList>
    </citation>
    <scope>NUCLEOTIDE SEQUENCE</scope>
    <source>
        <strain evidence="2">RS0144</strain>
    </source>
</reference>
<keyword evidence="1" id="KW-1133">Transmembrane helix</keyword>
<feature type="transmembrane region" description="Helical" evidence="1">
    <location>
        <begin position="101"/>
        <end position="120"/>
    </location>
</feature>
<evidence type="ECO:0008006" key="4">
    <source>
        <dbReference type="Google" id="ProtNLM"/>
    </source>
</evidence>
<gene>
    <name evidence="2" type="ORF">PENTCL1PPCAC_6034</name>
</gene>
<protein>
    <recommendedName>
        <fullName evidence="4">G protein-coupled receptor</fullName>
    </recommendedName>
</protein>
<keyword evidence="1" id="KW-0812">Transmembrane</keyword>
<dbReference type="Proteomes" id="UP001432027">
    <property type="component" value="Unassembled WGS sequence"/>
</dbReference>
<evidence type="ECO:0000313" key="3">
    <source>
        <dbReference type="Proteomes" id="UP001432027"/>
    </source>
</evidence>
<feature type="transmembrane region" description="Helical" evidence="1">
    <location>
        <begin position="33"/>
        <end position="56"/>
    </location>
</feature>
<keyword evidence="3" id="KW-1185">Reference proteome</keyword>
<evidence type="ECO:0000256" key="1">
    <source>
        <dbReference type="SAM" id="Phobius"/>
    </source>
</evidence>
<dbReference type="EMBL" id="BTSX01000002">
    <property type="protein sequence ID" value="GMS83859.1"/>
    <property type="molecule type" value="Genomic_DNA"/>
</dbReference>
<organism evidence="2 3">
    <name type="scientific">Pristionchus entomophagus</name>
    <dbReference type="NCBI Taxonomy" id="358040"/>
    <lineage>
        <taxon>Eukaryota</taxon>
        <taxon>Metazoa</taxon>
        <taxon>Ecdysozoa</taxon>
        <taxon>Nematoda</taxon>
        <taxon>Chromadorea</taxon>
        <taxon>Rhabditida</taxon>
        <taxon>Rhabditina</taxon>
        <taxon>Diplogasteromorpha</taxon>
        <taxon>Diplogasteroidea</taxon>
        <taxon>Neodiplogasteridae</taxon>
        <taxon>Pristionchus</taxon>
    </lineage>
</organism>
<name>A0AAV5SUH9_9BILA</name>
<dbReference type="AlphaFoldDB" id="A0AAV5SUH9"/>
<comment type="caution">
    <text evidence="2">The sequence shown here is derived from an EMBL/GenBank/DDBJ whole genome shotgun (WGS) entry which is preliminary data.</text>
</comment>
<feature type="transmembrane region" description="Helical" evidence="1">
    <location>
        <begin position="132"/>
        <end position="154"/>
    </location>
</feature>
<sequence length="191" mass="21833">MPVDNENPSTYRVIPVCGCHVKKVIRTVAAIRVLISTAICFVLMYNEDLIVAGPWILADGLRPKLRHYGFYLISSTALALILWQSAIAATFAYGVYKHNKFAIFTYAYLEIAAIVFHSATHNMVAYDQGFPLIVMIIYLTFSLAFSIFYFWGIIRLYIRYLTNLHFFDNPPVIFVDKDELIPMSNTIKSRS</sequence>
<feature type="transmembrane region" description="Helical" evidence="1">
    <location>
        <begin position="68"/>
        <end position="94"/>
    </location>
</feature>